<feature type="binding site" evidence="7">
    <location>
        <position position="90"/>
    </location>
    <ligand>
        <name>Zn(2+)</name>
        <dbReference type="ChEBI" id="CHEBI:29105"/>
        <label>1</label>
    </ligand>
</feature>
<dbReference type="AlphaFoldDB" id="A0A1F8CUY5"/>
<dbReference type="Pfam" id="PF04998">
    <property type="entry name" value="RNA_pol_Rpb1_5"/>
    <property type="match status" value="1"/>
</dbReference>
<comment type="cofactor">
    <cofactor evidence="7">
        <name>Zn(2+)</name>
        <dbReference type="ChEBI" id="CHEBI:29105"/>
    </cofactor>
    <text evidence="7">Binds 2 Zn(2+) ions per subunit.</text>
</comment>
<dbReference type="Gene3D" id="1.10.274.100">
    <property type="entry name" value="RNA polymerase Rpb1, domain 3"/>
    <property type="match status" value="2"/>
</dbReference>
<dbReference type="PANTHER" id="PTHR19376">
    <property type="entry name" value="DNA-DIRECTED RNA POLYMERASE"/>
    <property type="match status" value="1"/>
</dbReference>
<reference evidence="11 12" key="1">
    <citation type="journal article" date="2016" name="Nat. Commun.">
        <title>Thousands of microbial genomes shed light on interconnected biogeochemical processes in an aquifer system.</title>
        <authorList>
            <person name="Anantharaman K."/>
            <person name="Brown C.T."/>
            <person name="Hug L.A."/>
            <person name="Sharon I."/>
            <person name="Castelle C.J."/>
            <person name="Probst A.J."/>
            <person name="Thomas B.C."/>
            <person name="Singh A."/>
            <person name="Wilkins M.J."/>
            <person name="Karaoz U."/>
            <person name="Brodie E.L."/>
            <person name="Williams K.H."/>
            <person name="Hubbard S.S."/>
            <person name="Banfield J.F."/>
        </authorList>
    </citation>
    <scope>NUCLEOTIDE SEQUENCE [LARGE SCALE GENOMIC DNA]</scope>
</reference>
<protein>
    <recommendedName>
        <fullName evidence="7">DNA-directed RNA polymerase subunit beta'</fullName>
        <shortName evidence="7">RNAP subunit beta'</shortName>
        <ecNumber evidence="7">2.7.7.6</ecNumber>
    </recommendedName>
    <alternativeName>
        <fullName evidence="7">RNA polymerase subunit beta'</fullName>
    </alternativeName>
    <alternativeName>
        <fullName evidence="7">Transcriptase subunit beta'</fullName>
    </alternativeName>
</protein>
<dbReference type="Pfam" id="PF04983">
    <property type="entry name" value="RNA_pol_Rpb1_3"/>
    <property type="match status" value="1"/>
</dbReference>
<dbReference type="Pfam" id="PF04997">
    <property type="entry name" value="RNA_pol_Rpb1_1"/>
    <property type="match status" value="1"/>
</dbReference>
<evidence type="ECO:0000256" key="3">
    <source>
        <dbReference type="ARBA" id="ARBA00022695"/>
    </source>
</evidence>
<feature type="binding site" evidence="7">
    <location>
        <position position="562"/>
    </location>
    <ligand>
        <name>Mg(2+)</name>
        <dbReference type="ChEBI" id="CHEBI:18420"/>
    </ligand>
</feature>
<dbReference type="Gene3D" id="1.10.40.90">
    <property type="match status" value="1"/>
</dbReference>
<feature type="binding site" evidence="7">
    <location>
        <position position="965"/>
    </location>
    <ligand>
        <name>Zn(2+)</name>
        <dbReference type="ChEBI" id="CHEBI:29105"/>
        <label>2</label>
    </ligand>
</feature>
<dbReference type="Gene3D" id="2.40.40.20">
    <property type="match status" value="1"/>
</dbReference>
<dbReference type="Gene3D" id="4.10.860.120">
    <property type="entry name" value="RNA polymerase II, clamp domain"/>
    <property type="match status" value="1"/>
</dbReference>
<keyword evidence="3 7" id="KW-0548">Nucleotidyltransferase</keyword>
<dbReference type="SMART" id="SM00663">
    <property type="entry name" value="RPOLA_N"/>
    <property type="match status" value="1"/>
</dbReference>
<evidence type="ECO:0000256" key="6">
    <source>
        <dbReference type="ARBA" id="ARBA00048552"/>
    </source>
</evidence>
<evidence type="ECO:0000256" key="2">
    <source>
        <dbReference type="ARBA" id="ARBA00022679"/>
    </source>
</evidence>
<keyword evidence="7" id="KW-0460">Magnesium</keyword>
<dbReference type="InterPro" id="IPR006592">
    <property type="entry name" value="RNA_pol_N"/>
</dbReference>
<accession>A0A1F8CUY5</accession>
<dbReference type="CDD" id="cd02655">
    <property type="entry name" value="RNAP_beta'_C"/>
    <property type="match status" value="1"/>
</dbReference>
<dbReference type="SUPFAM" id="SSF64484">
    <property type="entry name" value="beta and beta-prime subunits of DNA dependent RNA-polymerase"/>
    <property type="match status" value="1"/>
</dbReference>
<keyword evidence="9" id="KW-0175">Coiled coil</keyword>
<dbReference type="EMBL" id="MGHY01000005">
    <property type="protein sequence ID" value="OGM80082.1"/>
    <property type="molecule type" value="Genomic_DNA"/>
</dbReference>
<evidence type="ECO:0000256" key="4">
    <source>
        <dbReference type="ARBA" id="ARBA00022723"/>
    </source>
</evidence>
<dbReference type="GO" id="GO:0006351">
    <property type="term" value="P:DNA-templated transcription"/>
    <property type="evidence" value="ECO:0007669"/>
    <property type="project" value="UniProtKB-UniRule"/>
</dbReference>
<dbReference type="InterPro" id="IPR042102">
    <property type="entry name" value="RNA_pol_Rpb1_3_sf"/>
</dbReference>
<dbReference type="InterPro" id="IPR012754">
    <property type="entry name" value="DNA-dir_RpoC_beta_prime_bact"/>
</dbReference>
<comment type="subunit">
    <text evidence="7">The RNAP catalytic core consists of 2 alpha, 1 beta, 1 beta' and 1 omega subunit. When a sigma factor is associated with the core the holoenzyme is formed, which can initiate transcription.</text>
</comment>
<dbReference type="EC" id="2.7.7.6" evidence="7"/>
<evidence type="ECO:0000256" key="8">
    <source>
        <dbReference type="RuleBase" id="RU004279"/>
    </source>
</evidence>
<dbReference type="InterPro" id="IPR038120">
    <property type="entry name" value="Rpb1_funnel_sf"/>
</dbReference>
<dbReference type="NCBIfam" id="TIGR02386">
    <property type="entry name" value="rpoC_TIGR"/>
    <property type="match status" value="1"/>
</dbReference>
<keyword evidence="1 7" id="KW-0240">DNA-directed RNA polymerase</keyword>
<dbReference type="InterPro" id="IPR000722">
    <property type="entry name" value="RNA_pol_asu"/>
</dbReference>
<feature type="binding site" evidence="7">
    <location>
        <position position="564"/>
    </location>
    <ligand>
        <name>Mg(2+)</name>
        <dbReference type="ChEBI" id="CHEBI:18420"/>
    </ligand>
</feature>
<proteinExistence type="inferred from homology"/>
<evidence type="ECO:0000256" key="5">
    <source>
        <dbReference type="ARBA" id="ARBA00023163"/>
    </source>
</evidence>
<dbReference type="CDD" id="cd01609">
    <property type="entry name" value="RNAP_beta'_N"/>
    <property type="match status" value="1"/>
</dbReference>
<keyword evidence="5 7" id="KW-0804">Transcription</keyword>
<name>A0A1F8CUY5_9BACT</name>
<dbReference type="PANTHER" id="PTHR19376:SF54">
    <property type="entry name" value="DNA-DIRECTED RNA POLYMERASE SUBUNIT BETA"/>
    <property type="match status" value="1"/>
</dbReference>
<evidence type="ECO:0000256" key="9">
    <source>
        <dbReference type="SAM" id="Coils"/>
    </source>
</evidence>
<comment type="cofactor">
    <cofactor evidence="7">
        <name>Mg(2+)</name>
        <dbReference type="ChEBI" id="CHEBI:18420"/>
    </cofactor>
    <text evidence="7">Binds 1 Mg(2+) ion per subunit.</text>
</comment>
<feature type="binding site" evidence="7">
    <location>
        <position position="886"/>
    </location>
    <ligand>
        <name>Zn(2+)</name>
        <dbReference type="ChEBI" id="CHEBI:29105"/>
        <label>2</label>
    </ligand>
</feature>
<feature type="binding site" evidence="7">
    <location>
        <position position="75"/>
    </location>
    <ligand>
        <name>Zn(2+)</name>
        <dbReference type="ChEBI" id="CHEBI:29105"/>
        <label>1</label>
    </ligand>
</feature>
<keyword evidence="4 7" id="KW-0479">Metal-binding</keyword>
<feature type="binding site" evidence="7">
    <location>
        <position position="955"/>
    </location>
    <ligand>
        <name>Zn(2+)</name>
        <dbReference type="ChEBI" id="CHEBI:29105"/>
        <label>2</label>
    </ligand>
</feature>
<sequence length="1253" mass="140161">MQKQSSKFDVDPLARLRSLEDFSSLTIRLASPEEIRAMSMGEVVKPETINYRTLKPEKDGLFDERIFGPTKDYECYCGKYKRIRYKGVVCDKCGVEVTESRVRRERMGHIGLAAPVVHVWYFKGAPSRVSLLLDLPPRAIEQVVYFARYLVKSVDEKGRKEALTVLEKAKAEKLTELKQLFEEKRVLLKEDQVERKEKVKERIKDKEQQSLALSEVELDARKKETALREEEKSTMERTQELFDKLIAIVKDVERLGFLTEEEYDKLYSYDVVDFIDVKMGADAILDALTGLNLTKIAKDIREEINTIKGKGARYVKLTKRLKLVDGMRQAKIDPSWMILKALPVLPPDLRPMVQLSGGRFATSDLNDLYRRVINRNNRLKHLISLGAPEIILRNEKRMLQESVDSLIDASQRKATRRGRGRQPLRSLSDMLRGKQGRFRQNLLGKRVDYSGRSVIVVGPELKLNQCGLPKEMALEIAKPFVLREMIARGIAPNVKSAKNLLERRPPEVFDILEEITKDHPVLLNRAPTLHKLGFLAFYPVLIEGNAIRIHPAVCSGYNADFDGDQMAIHLPLGKKAIQEAKELMMSDKNMLRPADGSPMAAPAKKEIALGIYYLTSVDEKAEAFSSVFGDKNEAILAYQIGKIRLRQKISVRIGSGVIETTAGRILFNEVLPEGFEYINKSMSSDGIKDVVSDVYTMVDHERLIEIIDAIKDLGFLGGTVSGLSFGISDAVMLPGKEKIIKEADKKVMEIERNFSQGLITYEEKRRLAEGVWIEATEEIADKTWQLVEPGSSISIMVGAKVGRASRDHIKQLSGMRGLVVDPLGKIVELPVKSNFREGLGVFEYVTSSRGSRKGLTDTALKTADAGYLTRRLVDVAHDVITKEMDCGSEEGVVIRREGRAAGYAKRVSGRLALHDIMTKSRKLIVSRNQMIDEVKALEIEKSDLTEIEVRSPLGCKTRYGICAFCYGWDLSTKKLVEMGAPVGVLAAQSIGEPGTQLTMRTKHTGGVVGVDVTQGLPRVEELFEARLPKSLSPLSEIPGKVKVEETEAGYQVTVKNISVKPAEESEYMIPKTSKLLVKNDQLIDAGTQLASGFLDLKEILMIRGLRAAQEYLVNELQGVYESQGIPIDDRHFESIVRKMSDEVKVMTAGDTSLLPGDQVERARFEEENEKVLAAGGEPASAQQVMLGISRRAMYTESWLSAASFQMTTDVLASAALIGKRDDLLGLKENVIIGRLIPVIKETSELQEQEEESK</sequence>
<dbReference type="InterPro" id="IPR007066">
    <property type="entry name" value="RNA_pol_Rpb1_3"/>
</dbReference>
<dbReference type="STRING" id="1802538.A2382_05090"/>
<feature type="coiled-coil region" evidence="9">
    <location>
        <begin position="163"/>
        <end position="233"/>
    </location>
</feature>
<dbReference type="Gene3D" id="2.40.50.100">
    <property type="match status" value="1"/>
</dbReference>
<feature type="domain" description="RNA polymerase N-terminal" evidence="10">
    <location>
        <begin position="335"/>
        <end position="615"/>
    </location>
</feature>
<keyword evidence="2 7" id="KW-0808">Transferase</keyword>
<dbReference type="GO" id="GO:0000428">
    <property type="term" value="C:DNA-directed RNA polymerase complex"/>
    <property type="evidence" value="ECO:0007669"/>
    <property type="project" value="UniProtKB-KW"/>
</dbReference>
<dbReference type="Gene3D" id="1.10.1790.20">
    <property type="match status" value="1"/>
</dbReference>
<comment type="caution">
    <text evidence="11">The sequence shown here is derived from an EMBL/GenBank/DDBJ whole genome shotgun (WGS) entry which is preliminary data.</text>
</comment>
<dbReference type="Gene3D" id="1.10.150.390">
    <property type="match status" value="1"/>
</dbReference>
<dbReference type="InterPro" id="IPR007081">
    <property type="entry name" value="RNA_pol_Rpb1_5"/>
</dbReference>
<dbReference type="GO" id="GO:0000287">
    <property type="term" value="F:magnesium ion binding"/>
    <property type="evidence" value="ECO:0007669"/>
    <property type="project" value="UniProtKB-UniRule"/>
</dbReference>
<feature type="binding site" evidence="7">
    <location>
        <position position="77"/>
    </location>
    <ligand>
        <name>Zn(2+)</name>
        <dbReference type="ChEBI" id="CHEBI:29105"/>
        <label>1</label>
    </ligand>
</feature>
<dbReference type="Pfam" id="PF00623">
    <property type="entry name" value="RNA_pol_Rpb1_2"/>
    <property type="match status" value="2"/>
</dbReference>
<evidence type="ECO:0000313" key="11">
    <source>
        <dbReference type="EMBL" id="OGM80082.1"/>
    </source>
</evidence>
<comment type="similarity">
    <text evidence="7 8">Belongs to the RNA polymerase beta' chain family.</text>
</comment>
<gene>
    <name evidence="7" type="primary">rpoC</name>
    <name evidence="11" type="ORF">A2382_05090</name>
</gene>
<comment type="function">
    <text evidence="7 8">DNA-dependent RNA polymerase catalyzes the transcription of DNA into RNA using the four ribonucleoside triphosphates as substrates.</text>
</comment>
<dbReference type="InterPro" id="IPR007080">
    <property type="entry name" value="RNA_pol_Rpb1_1"/>
</dbReference>
<feature type="binding site" evidence="7">
    <location>
        <position position="93"/>
    </location>
    <ligand>
        <name>Zn(2+)</name>
        <dbReference type="ChEBI" id="CHEBI:29105"/>
        <label>1</label>
    </ligand>
</feature>
<evidence type="ECO:0000313" key="12">
    <source>
        <dbReference type="Proteomes" id="UP000178999"/>
    </source>
</evidence>
<dbReference type="HAMAP" id="MF_01322">
    <property type="entry name" value="RNApol_bact_RpoC"/>
    <property type="match status" value="1"/>
</dbReference>
<dbReference type="Gene3D" id="1.10.132.30">
    <property type="match status" value="1"/>
</dbReference>
<keyword evidence="7" id="KW-0862">Zinc</keyword>
<organism evidence="11 12">
    <name type="scientific">Candidatus Woesebacteria bacterium RIFOXYB1_FULL_38_16</name>
    <dbReference type="NCBI Taxonomy" id="1802538"/>
    <lineage>
        <taxon>Bacteria</taxon>
        <taxon>Candidatus Woeseibacteriota</taxon>
    </lineage>
</organism>
<dbReference type="InterPro" id="IPR044893">
    <property type="entry name" value="RNA_pol_Rpb1_clamp_domain"/>
</dbReference>
<feature type="binding site" evidence="7">
    <location>
        <position position="962"/>
    </location>
    <ligand>
        <name>Zn(2+)</name>
        <dbReference type="ChEBI" id="CHEBI:29105"/>
        <label>2</label>
    </ligand>
</feature>
<evidence type="ECO:0000259" key="10">
    <source>
        <dbReference type="SMART" id="SM00663"/>
    </source>
</evidence>
<dbReference type="InterPro" id="IPR045867">
    <property type="entry name" value="DNA-dir_RpoC_beta_prime"/>
</dbReference>
<dbReference type="Proteomes" id="UP000178999">
    <property type="component" value="Unassembled WGS sequence"/>
</dbReference>
<evidence type="ECO:0000256" key="1">
    <source>
        <dbReference type="ARBA" id="ARBA00022478"/>
    </source>
</evidence>
<dbReference type="GO" id="GO:0003899">
    <property type="term" value="F:DNA-directed RNA polymerase activity"/>
    <property type="evidence" value="ECO:0007669"/>
    <property type="project" value="UniProtKB-UniRule"/>
</dbReference>
<dbReference type="GO" id="GO:0008270">
    <property type="term" value="F:zinc ion binding"/>
    <property type="evidence" value="ECO:0007669"/>
    <property type="project" value="UniProtKB-UniRule"/>
</dbReference>
<dbReference type="GO" id="GO:0003677">
    <property type="term" value="F:DNA binding"/>
    <property type="evidence" value="ECO:0007669"/>
    <property type="project" value="UniProtKB-UniRule"/>
</dbReference>
<evidence type="ECO:0000256" key="7">
    <source>
        <dbReference type="HAMAP-Rule" id="MF_01322"/>
    </source>
</evidence>
<comment type="catalytic activity">
    <reaction evidence="6 7 8">
        <text>RNA(n) + a ribonucleoside 5'-triphosphate = RNA(n+1) + diphosphate</text>
        <dbReference type="Rhea" id="RHEA:21248"/>
        <dbReference type="Rhea" id="RHEA-COMP:14527"/>
        <dbReference type="Rhea" id="RHEA-COMP:17342"/>
        <dbReference type="ChEBI" id="CHEBI:33019"/>
        <dbReference type="ChEBI" id="CHEBI:61557"/>
        <dbReference type="ChEBI" id="CHEBI:140395"/>
        <dbReference type="EC" id="2.7.7.6"/>
    </reaction>
</comment>
<feature type="binding site" evidence="7">
    <location>
        <position position="560"/>
    </location>
    <ligand>
        <name>Mg(2+)</name>
        <dbReference type="ChEBI" id="CHEBI:18420"/>
    </ligand>
</feature>